<dbReference type="EMBL" id="AP024412">
    <property type="protein sequence ID" value="BCR35548.1"/>
    <property type="molecule type" value="Genomic_DNA"/>
</dbReference>
<proteinExistence type="predicted"/>
<dbReference type="PANTHER" id="PTHR46558">
    <property type="entry name" value="TRACRIPTIONAL REGULATORY PROTEIN-RELATED-RELATED"/>
    <property type="match status" value="1"/>
</dbReference>
<evidence type="ECO:0000313" key="2">
    <source>
        <dbReference type="EMBL" id="BCR35548.1"/>
    </source>
</evidence>
<dbReference type="CDD" id="cd00093">
    <property type="entry name" value="HTH_XRE"/>
    <property type="match status" value="1"/>
</dbReference>
<dbReference type="KEGG" id="manr:MPAN_004410"/>
<dbReference type="InterPro" id="IPR010982">
    <property type="entry name" value="Lambda_DNA-bd_dom_sf"/>
</dbReference>
<protein>
    <submittedName>
        <fullName evidence="2">Uncharacterized protein</fullName>
    </submittedName>
</protein>
<dbReference type="SMART" id="SM00530">
    <property type="entry name" value="HTH_XRE"/>
    <property type="match status" value="1"/>
</dbReference>
<evidence type="ECO:0000256" key="1">
    <source>
        <dbReference type="ARBA" id="ARBA00023125"/>
    </source>
</evidence>
<reference evidence="2" key="1">
    <citation type="submission" date="2021-01" db="EMBL/GenBank/DDBJ databases">
        <title>Draft genome sequence of Acholeplasmataceae bacterium strain Mahy22.</title>
        <authorList>
            <person name="Watanabe M."/>
            <person name="Kojima H."/>
            <person name="Fukui M."/>
        </authorList>
    </citation>
    <scope>NUCLEOTIDE SEQUENCE</scope>
    <source>
        <strain evidence="2">Mahy22</strain>
    </source>
</reference>
<dbReference type="InterPro" id="IPR001387">
    <property type="entry name" value="Cro/C1-type_HTH"/>
</dbReference>
<organism evidence="2 3">
    <name type="scientific">Mariniplasma anaerobium</name>
    <dbReference type="NCBI Taxonomy" id="2735436"/>
    <lineage>
        <taxon>Bacteria</taxon>
        <taxon>Bacillati</taxon>
        <taxon>Mycoplasmatota</taxon>
        <taxon>Mollicutes</taxon>
        <taxon>Acholeplasmatales</taxon>
        <taxon>Acholeplasmataceae</taxon>
        <taxon>Mariniplasma</taxon>
    </lineage>
</organism>
<accession>A0A7U9XXE7</accession>
<keyword evidence="1" id="KW-0238">DNA-binding</keyword>
<dbReference type="RefSeq" id="WP_176239988.1">
    <property type="nucleotide sequence ID" value="NZ_AP024412.1"/>
</dbReference>
<dbReference type="SUPFAM" id="SSF47413">
    <property type="entry name" value="lambda repressor-like DNA-binding domains"/>
    <property type="match status" value="1"/>
</dbReference>
<gene>
    <name evidence="2" type="ORF">MPAN_004410</name>
</gene>
<dbReference type="Pfam" id="PF01381">
    <property type="entry name" value="HTH_3"/>
    <property type="match status" value="1"/>
</dbReference>
<dbReference type="Gene3D" id="1.10.260.40">
    <property type="entry name" value="lambda repressor-like DNA-binding domains"/>
    <property type="match status" value="1"/>
</dbReference>
<keyword evidence="3" id="KW-1185">Reference proteome</keyword>
<dbReference type="Proteomes" id="UP000620133">
    <property type="component" value="Chromosome"/>
</dbReference>
<dbReference type="PROSITE" id="PS50943">
    <property type="entry name" value="HTH_CROC1"/>
    <property type="match status" value="1"/>
</dbReference>
<evidence type="ECO:0000313" key="3">
    <source>
        <dbReference type="Proteomes" id="UP000620133"/>
    </source>
</evidence>
<name>A0A7U9XXE7_9MOLU</name>
<dbReference type="PANTHER" id="PTHR46558:SF15">
    <property type="entry name" value="HELIX-TURN-HELIX DOMAIN PROTEIN"/>
    <property type="match status" value="1"/>
</dbReference>
<dbReference type="GO" id="GO:0003677">
    <property type="term" value="F:DNA binding"/>
    <property type="evidence" value="ECO:0007669"/>
    <property type="project" value="UniProtKB-KW"/>
</dbReference>
<sequence>MFADKLKEFRNKLNMSQRDIASKLDITQQGYCRWENGTSFPNEEKLIKLCEALVCTPNDLLEIKGKYTMAMDKLA</sequence>
<dbReference type="AlphaFoldDB" id="A0A7U9XXE7"/>